<name>A0AAD3HJU0_9CHLO</name>
<gene>
    <name evidence="1" type="ORF">Agub_g3979</name>
</gene>
<sequence>MSATIIARAFGIPNRCPVARQRLHRTTRTASAWHGKPFSRSTFTRIEAQKNGGLGDEDIDVAVFRFTLGIKGFDDRLIPRVVGLAIAALLALNHVAGAQPTPDAQLRSEWLGLLLAVMCVLVPEIEERLREAMPGRGRQKTAEAIPGAANCFFLEPSLPESTKKELAWCSFALLKNTNCCGLLLVAGDRVLLARGALGSQLVRPGDAERSLAAMSQDYTSVCSTSKISEVASGAVSQLWLPERGDFGGAGMQALAVLPEGAQCLLAQHVAAQSGRPAVLLVFSERPRAMAERERGWVATIADKLSAFV</sequence>
<organism evidence="1 2">
    <name type="scientific">Astrephomene gubernaculifera</name>
    <dbReference type="NCBI Taxonomy" id="47775"/>
    <lineage>
        <taxon>Eukaryota</taxon>
        <taxon>Viridiplantae</taxon>
        <taxon>Chlorophyta</taxon>
        <taxon>core chlorophytes</taxon>
        <taxon>Chlorophyceae</taxon>
        <taxon>CS clade</taxon>
        <taxon>Chlamydomonadales</taxon>
        <taxon>Astrephomenaceae</taxon>
        <taxon>Astrephomene</taxon>
    </lineage>
</organism>
<evidence type="ECO:0000313" key="2">
    <source>
        <dbReference type="Proteomes" id="UP001054857"/>
    </source>
</evidence>
<keyword evidence="2" id="KW-1185">Reference proteome</keyword>
<dbReference type="EMBL" id="BMAR01000004">
    <property type="protein sequence ID" value="GFR42980.1"/>
    <property type="molecule type" value="Genomic_DNA"/>
</dbReference>
<reference evidence="1 2" key="1">
    <citation type="journal article" date="2021" name="Sci. Rep.">
        <title>Genome sequencing of the multicellular alga Astrephomene provides insights into convergent evolution of germ-soma differentiation.</title>
        <authorList>
            <person name="Yamashita S."/>
            <person name="Yamamoto K."/>
            <person name="Matsuzaki R."/>
            <person name="Suzuki S."/>
            <person name="Yamaguchi H."/>
            <person name="Hirooka S."/>
            <person name="Minakuchi Y."/>
            <person name="Miyagishima S."/>
            <person name="Kawachi M."/>
            <person name="Toyoda A."/>
            <person name="Nozaki H."/>
        </authorList>
    </citation>
    <scope>NUCLEOTIDE SEQUENCE [LARGE SCALE GENOMIC DNA]</scope>
    <source>
        <strain evidence="1 2">NIES-4017</strain>
    </source>
</reference>
<accession>A0AAD3HJU0</accession>
<dbReference type="GO" id="GO:0010190">
    <property type="term" value="P:cytochrome b6f complex assembly"/>
    <property type="evidence" value="ECO:0007669"/>
    <property type="project" value="InterPro"/>
</dbReference>
<protein>
    <submittedName>
        <fullName evidence="1">Uncharacterized protein</fullName>
    </submittedName>
</protein>
<dbReference type="AlphaFoldDB" id="A0AAD3HJU0"/>
<dbReference type="InterPro" id="IPR044970">
    <property type="entry name" value="CCB2"/>
</dbReference>
<comment type="caution">
    <text evidence="1">The sequence shown here is derived from an EMBL/GenBank/DDBJ whole genome shotgun (WGS) entry which is preliminary data.</text>
</comment>
<proteinExistence type="predicted"/>
<dbReference type="Pfam" id="PF11152">
    <property type="entry name" value="CCB2_CCB4"/>
    <property type="match status" value="1"/>
</dbReference>
<evidence type="ECO:0000313" key="1">
    <source>
        <dbReference type="EMBL" id="GFR42980.1"/>
    </source>
</evidence>
<dbReference type="PANTHER" id="PTHR36403:SF1">
    <property type="entry name" value="PROTEIN COFACTOR ASSEMBLY OF COMPLEX C SUBUNIT B CCB2, CHLOROPLASTIC"/>
    <property type="match status" value="1"/>
</dbReference>
<dbReference type="Proteomes" id="UP001054857">
    <property type="component" value="Unassembled WGS sequence"/>
</dbReference>
<dbReference type="InterPro" id="IPR021325">
    <property type="entry name" value="CCB2/CCB4"/>
</dbReference>
<dbReference type="PANTHER" id="PTHR36403">
    <property type="entry name" value="PROTEIN COFACTOR ASSEMBLY OF COMPLEX C SUBUNIT B CCB2, CHLOROPLASTIC"/>
    <property type="match status" value="1"/>
</dbReference>